<dbReference type="InterPro" id="IPR052895">
    <property type="entry name" value="HetReg/Transcr_Mod"/>
</dbReference>
<dbReference type="STRING" id="1149755.A0A2J6QVA8"/>
<dbReference type="Pfam" id="PF06985">
    <property type="entry name" value="HET"/>
    <property type="match status" value="1"/>
</dbReference>
<protein>
    <submittedName>
        <fullName evidence="2">HET-domain-containing protein</fullName>
    </submittedName>
</protein>
<evidence type="ECO:0000259" key="1">
    <source>
        <dbReference type="Pfam" id="PF06985"/>
    </source>
</evidence>
<evidence type="ECO:0000313" key="3">
    <source>
        <dbReference type="Proteomes" id="UP000235786"/>
    </source>
</evidence>
<feature type="domain" description="Heterokaryon incompatibility" evidence="1">
    <location>
        <begin position="52"/>
        <end position="178"/>
    </location>
</feature>
<sequence length="610" mass="70162">MALEFLYHPLTSPDSIRLIELQPSRDPAASIQCRLIHTSFSSNSLRDIFSHYTALSYVWGCPDKVKTIWIDGRPLKITESLFSALHDLRDETRPFSVWADAICINQINNEEKMMQIRIMGKIYANAMNTILYLGPAAPESVECQCIKAIRDGNRVDGMQMIERVLSKEWFNRVWVFQELVFSNNPWVQCGTMRVKWEKICSVVDEIRIGTLKATQREKLTVCSRMKTAWDDHRRLHNDQLKPYNGWSNEQDEVQDMLALLRARRGMGVTDPRDMVFAHTGFAAHTHMYDANSGTRLDPDLEADYSKSCADVYLSAARHIMKTRTQLPEFIKQADDRDNHPSRIAGLPSWVPDWTRPKMMSQISLTSKPYWYREDLTTSWRLVGSILAFAVRYSETVVSTSIELSIVQIPHGFRQKLALKLGKAMFYDTKRKDHWYELMDNADADDIDEVWPESYEVWRQLIQDDDILPPEVFPHTVQGIRIRDSLVPFFLILALHPRYELDHLTGRALARTSSGELAIVPTSTQKGDIIVGFSAGSYYDDILQFALRPFQIEENLEMLNKAILNLTREDKFTTDDMTGWEGYPVLHCEMIGQCLLGNFGSYGNCQIVAIH</sequence>
<proteinExistence type="predicted"/>
<dbReference type="Proteomes" id="UP000235786">
    <property type="component" value="Unassembled WGS sequence"/>
</dbReference>
<accession>A0A2J6QVA8</accession>
<dbReference type="OrthoDB" id="2157530at2759"/>
<name>A0A2J6QVA8_HYAVF</name>
<organism evidence="2 3">
    <name type="scientific">Hyaloscypha variabilis (strain UAMH 11265 / GT02V1 / F)</name>
    <name type="common">Meliniomyces variabilis</name>
    <dbReference type="NCBI Taxonomy" id="1149755"/>
    <lineage>
        <taxon>Eukaryota</taxon>
        <taxon>Fungi</taxon>
        <taxon>Dikarya</taxon>
        <taxon>Ascomycota</taxon>
        <taxon>Pezizomycotina</taxon>
        <taxon>Leotiomycetes</taxon>
        <taxon>Helotiales</taxon>
        <taxon>Hyaloscyphaceae</taxon>
        <taxon>Hyaloscypha</taxon>
        <taxon>Hyaloscypha variabilis</taxon>
    </lineage>
</organism>
<evidence type="ECO:0000313" key="2">
    <source>
        <dbReference type="EMBL" id="PMD30182.1"/>
    </source>
</evidence>
<dbReference type="InterPro" id="IPR010730">
    <property type="entry name" value="HET"/>
</dbReference>
<keyword evidence="3" id="KW-1185">Reference proteome</keyword>
<gene>
    <name evidence="2" type="ORF">L207DRAFT_520315</name>
</gene>
<reference evidence="2 3" key="1">
    <citation type="submission" date="2016-04" db="EMBL/GenBank/DDBJ databases">
        <title>A degradative enzymes factory behind the ericoid mycorrhizal symbiosis.</title>
        <authorList>
            <consortium name="DOE Joint Genome Institute"/>
            <person name="Martino E."/>
            <person name="Morin E."/>
            <person name="Grelet G."/>
            <person name="Kuo A."/>
            <person name="Kohler A."/>
            <person name="Daghino S."/>
            <person name="Barry K."/>
            <person name="Choi C."/>
            <person name="Cichocki N."/>
            <person name="Clum A."/>
            <person name="Copeland A."/>
            <person name="Hainaut M."/>
            <person name="Haridas S."/>
            <person name="Labutti K."/>
            <person name="Lindquist E."/>
            <person name="Lipzen A."/>
            <person name="Khouja H.-R."/>
            <person name="Murat C."/>
            <person name="Ohm R."/>
            <person name="Olson A."/>
            <person name="Spatafora J."/>
            <person name="Veneault-Fourrey C."/>
            <person name="Henrissat B."/>
            <person name="Grigoriev I."/>
            <person name="Martin F."/>
            <person name="Perotto S."/>
        </authorList>
    </citation>
    <scope>NUCLEOTIDE SEQUENCE [LARGE SCALE GENOMIC DNA]</scope>
    <source>
        <strain evidence="2 3">F</strain>
    </source>
</reference>
<dbReference type="EMBL" id="KZ613968">
    <property type="protein sequence ID" value="PMD30182.1"/>
    <property type="molecule type" value="Genomic_DNA"/>
</dbReference>
<dbReference type="PANTHER" id="PTHR24148">
    <property type="entry name" value="ANKYRIN REPEAT DOMAIN-CONTAINING PROTEIN 39 HOMOLOG-RELATED"/>
    <property type="match status" value="1"/>
</dbReference>
<dbReference type="AlphaFoldDB" id="A0A2J6QVA8"/>
<dbReference type="PANTHER" id="PTHR24148:SF73">
    <property type="entry name" value="HET DOMAIN PROTEIN (AFU_ORTHOLOGUE AFUA_8G01020)"/>
    <property type="match status" value="1"/>
</dbReference>